<organism evidence="2 5">
    <name type="scientific">Plasmodium berghei</name>
    <dbReference type="NCBI Taxonomy" id="5821"/>
    <lineage>
        <taxon>Eukaryota</taxon>
        <taxon>Sar</taxon>
        <taxon>Alveolata</taxon>
        <taxon>Apicomplexa</taxon>
        <taxon>Aconoidasida</taxon>
        <taxon>Haemosporida</taxon>
        <taxon>Plasmodiidae</taxon>
        <taxon>Plasmodium</taxon>
        <taxon>Plasmodium (Vinckeia)</taxon>
    </lineage>
</organism>
<protein>
    <submittedName>
        <fullName evidence="2">Uncharacterized protein</fullName>
    </submittedName>
</protein>
<dbReference type="Proteomes" id="UP000069549">
    <property type="component" value="Chromosome 13"/>
</dbReference>
<feature type="compositionally biased region" description="Basic residues" evidence="1">
    <location>
        <begin position="480"/>
        <end position="491"/>
    </location>
</feature>
<evidence type="ECO:0000313" key="7">
    <source>
        <dbReference type="Proteomes" id="UP000220214"/>
    </source>
</evidence>
<evidence type="ECO:0000313" key="5">
    <source>
        <dbReference type="Proteomes" id="UP000069549"/>
    </source>
</evidence>
<feature type="compositionally biased region" description="Polar residues" evidence="1">
    <location>
        <begin position="165"/>
        <end position="177"/>
    </location>
</feature>
<gene>
    <name evidence="2" type="ORF">PBK173_000395700</name>
    <name evidence="4" type="ORF">PBNK65E_000384500</name>
    <name evidence="3" type="ORF">PBSP11RLL_000384600</name>
</gene>
<feature type="compositionally biased region" description="Basic residues" evidence="1">
    <location>
        <begin position="180"/>
        <end position="190"/>
    </location>
</feature>
<evidence type="ECO:0000313" key="3">
    <source>
        <dbReference type="EMBL" id="SCM18419.1"/>
    </source>
</evidence>
<dbReference type="Proteomes" id="UP000220214">
    <property type="component" value="Chromosome 13"/>
</dbReference>
<evidence type="ECO:0000313" key="6">
    <source>
        <dbReference type="Proteomes" id="UP000219974"/>
    </source>
</evidence>
<feature type="compositionally biased region" description="Polar residues" evidence="1">
    <location>
        <begin position="506"/>
        <end position="515"/>
    </location>
</feature>
<dbReference type="EMBL" id="LT160033">
    <property type="protein sequence ID" value="CXI97218.1"/>
    <property type="molecule type" value="Genomic_DNA"/>
</dbReference>
<evidence type="ECO:0000256" key="1">
    <source>
        <dbReference type="SAM" id="MobiDB-lite"/>
    </source>
</evidence>
<dbReference type="AlphaFoldDB" id="A0A113SM53"/>
<sequence>MRKKSEIPKLPTPLRRIPKNRGMVVRNTSEINPLSEKEIKNVIEVYSGANKAYYENYIKNETAKKKKKKKNFKKSKSKKFDSLSLNPLNYRNKNFEENKTLLHLPGSNITPNYTLQSQTVQYAVSSMPYETLHKSNPVSWGCNYTNHYELPTICSIVKSKHPIYSQANNGKTQRNVSKNNNKKKGEKKKKNIDLFEKAEVHVNNAQIKEAPTFGNYIDEFSDFINDKNQTNDFSDENCSDIDAFIKNSKDSDRSKSIVDKTYIYSDFYHDLKNSHLKNSINNYNFTLKGNDAITENKTDSSNITYKDQNDTLHSNKELNDGNFKNYTKLNNVSSDNLADNNLSNSTLPKLNNLCPYMENDNAENKYFNYTVSDCSNYSNNKHNMGNYYNKIEDNVVNSHNIEKYDHHYNCNEIQNKRSSKKIPTKGCESITKNKKFNDIHVLKKKSKETVLSSIPPHNEIKNERKSKTNICGLNKNMDVKKKKQKNNKLKKNNSVNNNLDNDENISNECSYNKCKQNSKEKSSKPPQKNSKINKLQNDYTQNAILNNETSNSMLKSQVDNNSNIHQSDACMDQNLESKKTIYDLAKNHQKYLCKIDKFPNEHFPVNNKVDNFMHKSIPINGIEMINGNKINANGSPTCVYIVQEENHKPQFDIHNMNNNIPTENENNPSYNNIDKLNPILDNSNLYNQEYSKRIYQTTPIPQNKQNYIIKDYNTPALTNSIPNKQPQTAQMPDELNRALPPIYIIPIQAHALHKPPKITTETAHMSVAPINRSMSQTLTHIIPPQIPVSQGLTHVTQSQIPLSQTLPPMTQTKISLIQAQASMASSSASNGNNNFRLIRDLSSQLYNKPAHLPAPFIEKPIIIDNTSLMCAYPNAEHLNIDKTSNLIDLSKRMPEFKNNNTENSSYVFQNNAQYNVDNCFIKSITPNINASYNNKIENNIYDLKNIQYSDNVNTMLINNNNDIIDNQNINNNKNSIYIDRAKIDDMGMNFVKLDQVSSNRLNGYINEHNTSVKNENSNMRYINIYPHSENENVSCNIINPNDNLKFNLNRGLGTAGIFQCNHSQQAINKNCANKLNLGEVIKNSNNNLLNLQNKELMNILNDNNNDKSDNKNKLMRDNNRSNILNIQNENKINETNSQNILEGSRNSFSCMNVNPSYTNNGIIRNTDQLIQNNSYASRHLN</sequence>
<dbReference type="VEuPathDB" id="PlasmoDB:PBANKA_1334800"/>
<dbReference type="EMBL" id="LT608277">
    <property type="protein sequence ID" value="SCM18419.1"/>
    <property type="molecule type" value="Genomic_DNA"/>
</dbReference>
<proteinExistence type="predicted"/>
<feature type="region of interest" description="Disordered" evidence="1">
    <location>
        <begin position="165"/>
        <end position="190"/>
    </location>
</feature>
<dbReference type="Proteomes" id="UP000219974">
    <property type="component" value="Chromosome 13"/>
</dbReference>
<accession>A0A113SM53</accession>
<dbReference type="EMBL" id="LT614639">
    <property type="protein sequence ID" value="SCN27849.1"/>
    <property type="molecule type" value="Genomic_DNA"/>
</dbReference>
<evidence type="ECO:0000313" key="2">
    <source>
        <dbReference type="EMBL" id="CXI97218.1"/>
    </source>
</evidence>
<reference evidence="2 5" key="1">
    <citation type="submission" date="2016-02" db="EMBL/GenBank/DDBJ databases">
        <authorList>
            <consortium name="Pathogen Informatics"/>
        </authorList>
    </citation>
    <scope>NUCLEOTIDE SEQUENCE [LARGE SCALE GENOMIC DNA]</scope>
    <source>
        <strain evidence="2 5">K173</strain>
        <strain evidence="4 7">NK65e</strain>
        <strain evidence="3 6">SP11 RLL</strain>
    </source>
</reference>
<name>A0A113SM53_PLABE</name>
<feature type="compositionally biased region" description="Polar residues" evidence="1">
    <location>
        <begin position="524"/>
        <end position="533"/>
    </location>
</feature>
<feature type="region of interest" description="Disordered" evidence="1">
    <location>
        <begin position="480"/>
        <end position="533"/>
    </location>
</feature>
<evidence type="ECO:0000313" key="4">
    <source>
        <dbReference type="EMBL" id="SCN27849.1"/>
    </source>
</evidence>
<dbReference type="OMA" id="VIEVYSE"/>